<evidence type="ECO:0000313" key="2">
    <source>
        <dbReference type="EMBL" id="MCW5322474.1"/>
    </source>
</evidence>
<feature type="domain" description="MOSC" evidence="1">
    <location>
        <begin position="143"/>
        <end position="302"/>
    </location>
</feature>
<dbReference type="PANTHER" id="PTHR14237:SF19">
    <property type="entry name" value="MITOCHONDRIAL AMIDOXIME REDUCING COMPONENT 1"/>
    <property type="match status" value="1"/>
</dbReference>
<evidence type="ECO:0000313" key="3">
    <source>
        <dbReference type="Proteomes" id="UP001208935"/>
    </source>
</evidence>
<evidence type="ECO:0000259" key="1">
    <source>
        <dbReference type="PROSITE" id="PS51340"/>
    </source>
</evidence>
<comment type="caution">
    <text evidence="2">The sequence shown here is derived from an EMBL/GenBank/DDBJ whole genome shotgun (WGS) entry which is preliminary data.</text>
</comment>
<name>A0ABT3KX31_9BURK</name>
<gene>
    <name evidence="2" type="ORF">D5039_15330</name>
</gene>
<dbReference type="EMBL" id="QZCW01000003">
    <property type="protein sequence ID" value="MCW5322474.1"/>
    <property type="molecule type" value="Genomic_DNA"/>
</dbReference>
<dbReference type="Proteomes" id="UP001208935">
    <property type="component" value="Unassembled WGS sequence"/>
</dbReference>
<keyword evidence="3" id="KW-1185">Reference proteome</keyword>
<dbReference type="Pfam" id="PF03476">
    <property type="entry name" value="MOSC_N"/>
    <property type="match status" value="1"/>
</dbReference>
<dbReference type="InterPro" id="IPR005302">
    <property type="entry name" value="MoCF_Sase_C"/>
</dbReference>
<accession>A0ABT3KX31</accession>
<sequence length="306" mass="32768">MASPIHHPRFPGAPGVSCTPDGRLSGRIARLFVYPIKSCAGVEVQQSLLTDTGLDLDRAWMVVGADGVFLTQRSLPRMALIRPQLGSDDMVLRAPGMLALHVAQGAVEAEAPATVTVWQDRVPAWDMGAVAAQWFSDFLGQPCRLVRFDPDHQRLSDMGWTGGVQAPNQFADAFPLLVASEASLDELNARLQAAGHRAVGIERFRPNVVLAGLAAHDEDRVDWLRIDAADGAIALQPVKPCARCPIPDIDPMTAESTPAVGDTLRGYRQDPRLGGAISFGMNAIVREGAGRTLRVGQPVAADLDFG</sequence>
<protein>
    <submittedName>
        <fullName evidence="2">MOSC domain-containing protein</fullName>
    </submittedName>
</protein>
<dbReference type="PANTHER" id="PTHR14237">
    <property type="entry name" value="MOLYBDOPTERIN COFACTOR SULFURASE MOSC"/>
    <property type="match status" value="1"/>
</dbReference>
<reference evidence="3" key="1">
    <citation type="submission" date="2023-07" db="EMBL/GenBank/DDBJ databases">
        <title>Verminephrobacter genomes.</title>
        <authorList>
            <person name="Lund M.B."/>
        </authorList>
    </citation>
    <scope>NUCLEOTIDE SEQUENCE [LARGE SCALE GENOMIC DNA]</scope>
    <source>
        <strain evidence="3">AtM5-05</strain>
    </source>
</reference>
<dbReference type="InterPro" id="IPR011037">
    <property type="entry name" value="Pyrv_Knase-like_insert_dom_sf"/>
</dbReference>
<dbReference type="InterPro" id="IPR005303">
    <property type="entry name" value="MOCOS_middle"/>
</dbReference>
<proteinExistence type="predicted"/>
<dbReference type="PROSITE" id="PS51340">
    <property type="entry name" value="MOSC"/>
    <property type="match status" value="1"/>
</dbReference>
<dbReference type="SUPFAM" id="SSF50800">
    <property type="entry name" value="PK beta-barrel domain-like"/>
    <property type="match status" value="1"/>
</dbReference>
<dbReference type="SUPFAM" id="SSF141673">
    <property type="entry name" value="MOSC N-terminal domain-like"/>
    <property type="match status" value="1"/>
</dbReference>
<dbReference type="Pfam" id="PF03473">
    <property type="entry name" value="MOSC"/>
    <property type="match status" value="1"/>
</dbReference>
<organism evidence="2 3">
    <name type="scientific">Verminephrobacter aporrectodeae subsp. tuberculatae</name>
    <dbReference type="NCBI Taxonomy" id="1110392"/>
    <lineage>
        <taxon>Bacteria</taxon>
        <taxon>Pseudomonadati</taxon>
        <taxon>Pseudomonadota</taxon>
        <taxon>Betaproteobacteria</taxon>
        <taxon>Burkholderiales</taxon>
        <taxon>Comamonadaceae</taxon>
        <taxon>Verminephrobacter</taxon>
    </lineage>
</organism>